<dbReference type="EC" id="1.6.3.1" evidence="4"/>
<dbReference type="InterPro" id="IPR018247">
    <property type="entry name" value="EF_Hand_1_Ca_BS"/>
</dbReference>
<dbReference type="GeneID" id="14908196"/>
<dbReference type="GO" id="GO:0005509">
    <property type="term" value="F:calcium ion binding"/>
    <property type="evidence" value="ECO:0007669"/>
    <property type="project" value="InterPro"/>
</dbReference>
<keyword evidence="4" id="KW-0808">Transferase</keyword>
<protein>
    <submittedName>
        <fullName evidence="4">Protein kinase domain protein</fullName>
        <ecNumber evidence="4">1.6.3.1</ecNumber>
    </submittedName>
</protein>
<feature type="domain" description="EF-hand" evidence="3">
    <location>
        <begin position="96"/>
        <end position="131"/>
    </location>
</feature>
<dbReference type="eggNOG" id="KOG0027">
    <property type="taxonomic scope" value="Eukaryota"/>
</dbReference>
<dbReference type="FunFam" id="1.10.238.10:FF:000299">
    <property type="entry name" value="Uncharacterized protein"/>
    <property type="match status" value="1"/>
</dbReference>
<organism evidence="4 5">
    <name type="scientific">Ichthyophthirius multifiliis</name>
    <name type="common">White spot disease agent</name>
    <name type="synonym">Ich</name>
    <dbReference type="NCBI Taxonomy" id="5932"/>
    <lineage>
        <taxon>Eukaryota</taxon>
        <taxon>Sar</taxon>
        <taxon>Alveolata</taxon>
        <taxon>Ciliophora</taxon>
        <taxon>Intramacronucleata</taxon>
        <taxon>Oligohymenophorea</taxon>
        <taxon>Hymenostomatida</taxon>
        <taxon>Ophryoglenina</taxon>
        <taxon>Ichthyophthirius</taxon>
    </lineage>
</organism>
<dbReference type="InParanoid" id="G0QS13"/>
<dbReference type="InterPro" id="IPR002048">
    <property type="entry name" value="EF_hand_dom"/>
</dbReference>
<dbReference type="InterPro" id="IPR050145">
    <property type="entry name" value="Centrin_CML-like"/>
</dbReference>
<dbReference type="SUPFAM" id="SSF47473">
    <property type="entry name" value="EF-hand"/>
    <property type="match status" value="1"/>
</dbReference>
<evidence type="ECO:0000256" key="1">
    <source>
        <dbReference type="ARBA" id="ARBA00022737"/>
    </source>
</evidence>
<dbReference type="CDD" id="cd00051">
    <property type="entry name" value="EFh"/>
    <property type="match status" value="2"/>
</dbReference>
<feature type="domain" description="EF-hand" evidence="3">
    <location>
        <begin position="58"/>
        <end position="93"/>
    </location>
</feature>
<name>G0QS13_ICHMU</name>
<dbReference type="EMBL" id="GL983803">
    <property type="protein sequence ID" value="EGR32043.1"/>
    <property type="molecule type" value="Genomic_DNA"/>
</dbReference>
<dbReference type="OMA" id="PQELDMM"/>
<keyword evidence="4" id="KW-0560">Oxidoreductase</keyword>
<dbReference type="OrthoDB" id="311026at2759"/>
<gene>
    <name evidence="4" type="ORF">IMG5_098790</name>
</gene>
<proteinExistence type="predicted"/>
<evidence type="ECO:0000313" key="4">
    <source>
        <dbReference type="EMBL" id="EGR32043.1"/>
    </source>
</evidence>
<dbReference type="GO" id="GO:0016174">
    <property type="term" value="F:NAD(P)H oxidase H2O2-forming activity"/>
    <property type="evidence" value="ECO:0007669"/>
    <property type="project" value="UniProtKB-EC"/>
</dbReference>
<feature type="non-terminal residue" evidence="4">
    <location>
        <position position="1"/>
    </location>
</feature>
<keyword evidence="1" id="KW-0677">Repeat</keyword>
<feature type="domain" description="EF-hand" evidence="3">
    <location>
        <begin position="22"/>
        <end position="57"/>
    </location>
</feature>
<sequence>KNNDGVLTLEEISNALTKQENQQLKEIESVINSLDSDGNGTINYTEFLAASIEKSLYLKEERLLQAFKMFDQDGSGKISKQELKNVLGDQEEYKNQDDNIWDQMIQEADKNGDGEIDFYEFVEMMNTKEKQ</sequence>
<dbReference type="InterPro" id="IPR011992">
    <property type="entry name" value="EF-hand-dom_pair"/>
</dbReference>
<dbReference type="AlphaFoldDB" id="G0QS13"/>
<dbReference type="Pfam" id="PF13499">
    <property type="entry name" value="EF-hand_7"/>
    <property type="match status" value="2"/>
</dbReference>
<dbReference type="GO" id="GO:0016301">
    <property type="term" value="F:kinase activity"/>
    <property type="evidence" value="ECO:0007669"/>
    <property type="project" value="UniProtKB-KW"/>
</dbReference>
<dbReference type="PRINTS" id="PR00450">
    <property type="entry name" value="RECOVERIN"/>
</dbReference>
<accession>G0QS13</accession>
<dbReference type="RefSeq" id="XP_004035529.1">
    <property type="nucleotide sequence ID" value="XM_004035481.1"/>
</dbReference>
<evidence type="ECO:0000313" key="5">
    <source>
        <dbReference type="Proteomes" id="UP000008983"/>
    </source>
</evidence>
<keyword evidence="5" id="KW-1185">Reference proteome</keyword>
<dbReference type="Gene3D" id="1.10.238.10">
    <property type="entry name" value="EF-hand"/>
    <property type="match status" value="2"/>
</dbReference>
<evidence type="ECO:0000259" key="3">
    <source>
        <dbReference type="PROSITE" id="PS50222"/>
    </source>
</evidence>
<dbReference type="PROSITE" id="PS50222">
    <property type="entry name" value="EF_HAND_2"/>
    <property type="match status" value="3"/>
</dbReference>
<dbReference type="SMART" id="SM00054">
    <property type="entry name" value="EFh"/>
    <property type="match status" value="3"/>
</dbReference>
<dbReference type="PANTHER" id="PTHR23050">
    <property type="entry name" value="CALCIUM BINDING PROTEIN"/>
    <property type="match status" value="1"/>
</dbReference>
<keyword evidence="4" id="KW-0418">Kinase</keyword>
<dbReference type="PROSITE" id="PS00018">
    <property type="entry name" value="EF_HAND_1"/>
    <property type="match status" value="3"/>
</dbReference>
<dbReference type="STRING" id="857967.G0QS13"/>
<keyword evidence="2" id="KW-0106">Calcium</keyword>
<evidence type="ECO:0000256" key="2">
    <source>
        <dbReference type="ARBA" id="ARBA00022837"/>
    </source>
</evidence>
<reference evidence="4 5" key="1">
    <citation type="submission" date="2011-07" db="EMBL/GenBank/DDBJ databases">
        <authorList>
            <person name="Coyne R."/>
            <person name="Brami D."/>
            <person name="Johnson J."/>
            <person name="Hostetler J."/>
            <person name="Hannick L."/>
            <person name="Clark T."/>
            <person name="Cassidy-Hanley D."/>
            <person name="Inman J."/>
        </authorList>
    </citation>
    <scope>NUCLEOTIDE SEQUENCE [LARGE SCALE GENOMIC DNA]</scope>
    <source>
        <strain evidence="4 5">G5</strain>
    </source>
</reference>
<dbReference type="Proteomes" id="UP000008983">
    <property type="component" value="Unassembled WGS sequence"/>
</dbReference>